<proteinExistence type="predicted"/>
<evidence type="ECO:0008006" key="5">
    <source>
        <dbReference type="Google" id="ProtNLM"/>
    </source>
</evidence>
<keyword evidence="2" id="KW-0812">Transmembrane</keyword>
<feature type="transmembrane region" description="Helical" evidence="2">
    <location>
        <begin position="168"/>
        <end position="189"/>
    </location>
</feature>
<feature type="transmembrane region" description="Helical" evidence="2">
    <location>
        <begin position="126"/>
        <end position="148"/>
    </location>
</feature>
<organism evidence="3 4">
    <name type="scientific">Mycobacterium senriense</name>
    <dbReference type="NCBI Taxonomy" id="2775496"/>
    <lineage>
        <taxon>Bacteria</taxon>
        <taxon>Bacillati</taxon>
        <taxon>Actinomycetota</taxon>
        <taxon>Actinomycetes</taxon>
        <taxon>Mycobacteriales</taxon>
        <taxon>Mycobacteriaceae</taxon>
        <taxon>Mycobacterium</taxon>
        <taxon>Mycobacterium avium complex (MAC)</taxon>
    </lineage>
</organism>
<feature type="region of interest" description="Disordered" evidence="1">
    <location>
        <begin position="230"/>
        <end position="275"/>
    </location>
</feature>
<reference evidence="3 4" key="1">
    <citation type="submission" date="2021-07" db="EMBL/GenBank/DDBJ databases">
        <title>Complete genome sequence of nontuberculous Mycobacterium sp. TY59.</title>
        <authorList>
            <person name="Fukushima K."/>
        </authorList>
    </citation>
    <scope>NUCLEOTIDE SEQUENCE [LARGE SCALE GENOMIC DNA]</scope>
    <source>
        <strain evidence="3 4">TY59</strain>
    </source>
</reference>
<protein>
    <recommendedName>
        <fullName evidence="5">Secreted protein</fullName>
    </recommendedName>
</protein>
<feature type="compositionally biased region" description="Basic residues" evidence="1">
    <location>
        <begin position="266"/>
        <end position="275"/>
    </location>
</feature>
<evidence type="ECO:0000313" key="4">
    <source>
        <dbReference type="Proteomes" id="UP000826012"/>
    </source>
</evidence>
<gene>
    <name evidence="3" type="ORF">MTY59_50450</name>
</gene>
<evidence type="ECO:0000256" key="2">
    <source>
        <dbReference type="SAM" id="Phobius"/>
    </source>
</evidence>
<keyword evidence="2" id="KW-0472">Membrane</keyword>
<accession>A0ABN6IMV8</accession>
<dbReference type="EMBL" id="AP024828">
    <property type="protein sequence ID" value="BCZ25190.1"/>
    <property type="molecule type" value="Genomic_DNA"/>
</dbReference>
<name>A0ABN6IMV8_9MYCO</name>
<evidence type="ECO:0000256" key="1">
    <source>
        <dbReference type="SAM" id="MobiDB-lite"/>
    </source>
</evidence>
<keyword evidence="2" id="KW-1133">Transmembrane helix</keyword>
<dbReference type="Proteomes" id="UP000826012">
    <property type="component" value="Chromosome"/>
</dbReference>
<sequence>MAPANINRRLAGYTPAPSGNQPHNSHTCLKEVPMRTTSHDYDRPRALYMPRSRGALTGLLLILLGAWGALVPFFGPNIDWAYMADPAWTWTTAKGWLEVLPGAAAVVGGLLVLMSNNRASAVFGGWLAVAGGAWFVVGRAFAATLGIGDIGQPMAATDLKRALLEVTYFTGLGALIVFLGGAAVARLAVRHARDVVATEPAPVAGEAVPAAQPAMYDETRGPAGVPADAMAAERAPRERGGLFRRRTDRTGGGLLRRRTEGDRSGLFHRHHHAGA</sequence>
<feature type="transmembrane region" description="Helical" evidence="2">
    <location>
        <begin position="55"/>
        <end position="75"/>
    </location>
</feature>
<keyword evidence="4" id="KW-1185">Reference proteome</keyword>
<evidence type="ECO:0000313" key="3">
    <source>
        <dbReference type="EMBL" id="BCZ25190.1"/>
    </source>
</evidence>
<feature type="transmembrane region" description="Helical" evidence="2">
    <location>
        <begin position="95"/>
        <end position="114"/>
    </location>
</feature>